<sequence>MHNVKFDSAILDILLAHPQGISEYELIRLLQQPPYQLIKADALADNHVMFQTHFILFNSLYRLRHRLLTEQRGNLLISASSIKRLPFSPGEDALQQSDKLQAYYLDWRNLHDTSEDDVDDMLERFWLRMAGISEALDPDTVQQAFTTLELHPNATLLEAKQQYRRLLHQAHPDKGGDSERTVALKQAFDIASAHLKHQ</sequence>
<name>A0ABW1XIK1_9ALTE</name>
<dbReference type="InterPro" id="IPR036869">
    <property type="entry name" value="J_dom_sf"/>
</dbReference>
<proteinExistence type="predicted"/>
<dbReference type="EMBL" id="JBHSUS010000001">
    <property type="protein sequence ID" value="MFC6439113.1"/>
    <property type="molecule type" value="Genomic_DNA"/>
</dbReference>
<dbReference type="InterPro" id="IPR001623">
    <property type="entry name" value="DnaJ_domain"/>
</dbReference>
<keyword evidence="1" id="KW-0143">Chaperone</keyword>
<evidence type="ECO:0000259" key="2">
    <source>
        <dbReference type="PROSITE" id="PS50076"/>
    </source>
</evidence>
<reference evidence="4" key="1">
    <citation type="journal article" date="2019" name="Int. J. Syst. Evol. Microbiol.">
        <title>The Global Catalogue of Microorganisms (GCM) 10K type strain sequencing project: providing services to taxonomists for standard genome sequencing and annotation.</title>
        <authorList>
            <consortium name="The Broad Institute Genomics Platform"/>
            <consortium name="The Broad Institute Genome Sequencing Center for Infectious Disease"/>
            <person name="Wu L."/>
            <person name="Ma J."/>
        </authorList>
    </citation>
    <scope>NUCLEOTIDE SEQUENCE [LARGE SCALE GENOMIC DNA]</scope>
    <source>
        <strain evidence="4">CGMCC 1.16031</strain>
    </source>
</reference>
<accession>A0ABW1XIK1</accession>
<evidence type="ECO:0000313" key="3">
    <source>
        <dbReference type="EMBL" id="MFC6439113.1"/>
    </source>
</evidence>
<dbReference type="Pfam" id="PF12339">
    <property type="entry name" value="DNAJ_related"/>
    <property type="match status" value="1"/>
</dbReference>
<dbReference type="SMART" id="SM00271">
    <property type="entry name" value="DnaJ"/>
    <property type="match status" value="1"/>
</dbReference>
<dbReference type="RefSeq" id="WP_131259213.1">
    <property type="nucleotide sequence ID" value="NZ_JBHSUS010000001.1"/>
</dbReference>
<protein>
    <submittedName>
        <fullName evidence="3">DNA-J related domain-containing protein</fullName>
    </submittedName>
</protein>
<feature type="domain" description="J" evidence="2">
    <location>
        <begin position="143"/>
        <end position="198"/>
    </location>
</feature>
<dbReference type="Gene3D" id="1.10.287.110">
    <property type="entry name" value="DnaJ domain"/>
    <property type="match status" value="1"/>
</dbReference>
<evidence type="ECO:0000313" key="4">
    <source>
        <dbReference type="Proteomes" id="UP001596364"/>
    </source>
</evidence>
<organism evidence="3 4">
    <name type="scientific">Pseudobowmanella zhangzhouensis</name>
    <dbReference type="NCBI Taxonomy" id="1537679"/>
    <lineage>
        <taxon>Bacteria</taxon>
        <taxon>Pseudomonadati</taxon>
        <taxon>Pseudomonadota</taxon>
        <taxon>Gammaproteobacteria</taxon>
        <taxon>Alteromonadales</taxon>
        <taxon>Alteromonadaceae</taxon>
    </lineage>
</organism>
<dbReference type="PROSITE" id="PS50076">
    <property type="entry name" value="DNAJ_2"/>
    <property type="match status" value="1"/>
</dbReference>
<gene>
    <name evidence="3" type="ORF">ACFP85_02955</name>
</gene>
<comment type="caution">
    <text evidence="3">The sequence shown here is derived from an EMBL/GenBank/DDBJ whole genome shotgun (WGS) entry which is preliminary data.</text>
</comment>
<dbReference type="SUPFAM" id="SSF46565">
    <property type="entry name" value="Chaperone J-domain"/>
    <property type="match status" value="1"/>
</dbReference>
<keyword evidence="4" id="KW-1185">Reference proteome</keyword>
<dbReference type="InterPro" id="IPR021059">
    <property type="entry name" value="DnaJ-related_N"/>
</dbReference>
<evidence type="ECO:0000256" key="1">
    <source>
        <dbReference type="ARBA" id="ARBA00023186"/>
    </source>
</evidence>
<dbReference type="Proteomes" id="UP001596364">
    <property type="component" value="Unassembled WGS sequence"/>
</dbReference>